<evidence type="ECO:0000313" key="9">
    <source>
        <dbReference type="EMBL" id="MFC4640066.1"/>
    </source>
</evidence>
<organism evidence="9 10">
    <name type="scientific">Deinococcus hohokamensis</name>
    <dbReference type="NCBI Taxonomy" id="309883"/>
    <lineage>
        <taxon>Bacteria</taxon>
        <taxon>Thermotogati</taxon>
        <taxon>Deinococcota</taxon>
        <taxon>Deinococci</taxon>
        <taxon>Deinococcales</taxon>
        <taxon>Deinococcaceae</taxon>
        <taxon>Deinococcus</taxon>
    </lineage>
</organism>
<evidence type="ECO:0000256" key="3">
    <source>
        <dbReference type="ARBA" id="ARBA00022448"/>
    </source>
</evidence>
<dbReference type="RefSeq" id="WP_380063056.1">
    <property type="nucleotide sequence ID" value="NZ_JBHSEI010000013.1"/>
</dbReference>
<dbReference type="InterPro" id="IPR045863">
    <property type="entry name" value="CorA_TM1_TM2"/>
</dbReference>
<evidence type="ECO:0000256" key="1">
    <source>
        <dbReference type="ARBA" id="ARBA00004651"/>
    </source>
</evidence>
<evidence type="ECO:0000313" key="10">
    <source>
        <dbReference type="Proteomes" id="UP001595952"/>
    </source>
</evidence>
<dbReference type="SUPFAM" id="SSF144083">
    <property type="entry name" value="Magnesium transport protein CorA, transmembrane region"/>
    <property type="match status" value="1"/>
</dbReference>
<keyword evidence="6 8" id="KW-1133">Transmembrane helix</keyword>
<dbReference type="InterPro" id="IPR002523">
    <property type="entry name" value="MgTranspt_CorA/ZnTranspt_ZntB"/>
</dbReference>
<dbReference type="Gene3D" id="3.30.460.20">
    <property type="entry name" value="CorA soluble domain-like"/>
    <property type="match status" value="1"/>
</dbReference>
<comment type="similarity">
    <text evidence="2">Belongs to the CorA metal ion transporter (MIT) (TC 1.A.35) family.</text>
</comment>
<keyword evidence="10" id="KW-1185">Reference proteome</keyword>
<keyword evidence="7 8" id="KW-0472">Membrane</keyword>
<dbReference type="Pfam" id="PF01544">
    <property type="entry name" value="CorA"/>
    <property type="match status" value="1"/>
</dbReference>
<gene>
    <name evidence="9" type="ORF">ACFO0D_17190</name>
</gene>
<dbReference type="Gene3D" id="1.20.58.340">
    <property type="entry name" value="Magnesium transport protein CorA, transmembrane region"/>
    <property type="match status" value="2"/>
</dbReference>
<evidence type="ECO:0000256" key="6">
    <source>
        <dbReference type="ARBA" id="ARBA00022989"/>
    </source>
</evidence>
<dbReference type="Proteomes" id="UP001595952">
    <property type="component" value="Unassembled WGS sequence"/>
</dbReference>
<dbReference type="InterPro" id="IPR045861">
    <property type="entry name" value="CorA_cytoplasmic_dom"/>
</dbReference>
<dbReference type="PANTHER" id="PTHR46494">
    <property type="entry name" value="CORA FAMILY METAL ION TRANSPORTER (EUROFUNG)"/>
    <property type="match status" value="1"/>
</dbReference>
<comment type="subcellular location">
    <subcellularLocation>
        <location evidence="1">Cell membrane</location>
        <topology evidence="1">Multi-pass membrane protein</topology>
    </subcellularLocation>
</comment>
<accession>A0ABV9IEP8</accession>
<dbReference type="SUPFAM" id="SSF143865">
    <property type="entry name" value="CorA soluble domain-like"/>
    <property type="match status" value="1"/>
</dbReference>
<feature type="transmembrane region" description="Helical" evidence="8">
    <location>
        <begin position="260"/>
        <end position="280"/>
    </location>
</feature>
<dbReference type="PANTHER" id="PTHR46494:SF1">
    <property type="entry name" value="CORA FAMILY METAL ION TRANSPORTER (EUROFUNG)"/>
    <property type="match status" value="1"/>
</dbReference>
<evidence type="ECO:0000256" key="2">
    <source>
        <dbReference type="ARBA" id="ARBA00009765"/>
    </source>
</evidence>
<evidence type="ECO:0000256" key="8">
    <source>
        <dbReference type="SAM" id="Phobius"/>
    </source>
</evidence>
<evidence type="ECO:0000256" key="4">
    <source>
        <dbReference type="ARBA" id="ARBA00022475"/>
    </source>
</evidence>
<proteinExistence type="inferred from homology"/>
<sequence>MPISALLFDAHGQDTPLDPHQPLPVPGDDQLLWVDLEGGEGEPLAGLLATLALDEDTRALLGSDDPRPTLQRRAEHVVLSVQAPEKDFHHYRPAPLRILAGRNMVFTAHEGPVSFLVDFRDHLDHDTQFGKLDSAAFLAVLLNRHLESYFTLLSSLEGHVDHLDENILHAADSRRNLTTLVGLRRRVGELRRLLSTHRMVYAGLASPDFVIFMGDQPEALLTRLYEQYERAQEAISHTRDMMLGSFDLYMSSTAQRTNEIMRALTLATVTLGIIAAVAGLMGMNFQADIFTAGNTGFRDVLIFSGALIVLVTTVGRWRGWL</sequence>
<dbReference type="EMBL" id="JBHSEI010000013">
    <property type="protein sequence ID" value="MFC4640066.1"/>
    <property type="molecule type" value="Genomic_DNA"/>
</dbReference>
<keyword evidence="4" id="KW-1003">Cell membrane</keyword>
<comment type="caution">
    <text evidence="9">The sequence shown here is derived from an EMBL/GenBank/DDBJ whole genome shotgun (WGS) entry which is preliminary data.</text>
</comment>
<name>A0ABV9IEP8_9DEIO</name>
<keyword evidence="3" id="KW-0813">Transport</keyword>
<evidence type="ECO:0000256" key="5">
    <source>
        <dbReference type="ARBA" id="ARBA00022692"/>
    </source>
</evidence>
<evidence type="ECO:0000256" key="7">
    <source>
        <dbReference type="ARBA" id="ARBA00023136"/>
    </source>
</evidence>
<protein>
    <submittedName>
        <fullName evidence="9">CorA family divalent cation transporter</fullName>
    </submittedName>
</protein>
<feature type="transmembrane region" description="Helical" evidence="8">
    <location>
        <begin position="300"/>
        <end position="317"/>
    </location>
</feature>
<keyword evidence="5 8" id="KW-0812">Transmembrane</keyword>
<reference evidence="10" key="1">
    <citation type="journal article" date="2019" name="Int. J. Syst. Evol. Microbiol.">
        <title>The Global Catalogue of Microorganisms (GCM) 10K type strain sequencing project: providing services to taxonomists for standard genome sequencing and annotation.</title>
        <authorList>
            <consortium name="The Broad Institute Genomics Platform"/>
            <consortium name="The Broad Institute Genome Sequencing Center for Infectious Disease"/>
            <person name="Wu L."/>
            <person name="Ma J."/>
        </authorList>
    </citation>
    <scope>NUCLEOTIDE SEQUENCE [LARGE SCALE GENOMIC DNA]</scope>
    <source>
        <strain evidence="10">CCUG 55995</strain>
    </source>
</reference>